<name>A0ABY1Q257_9SPHN</name>
<reference evidence="2 3" key="1">
    <citation type="submission" date="2017-05" db="EMBL/GenBank/DDBJ databases">
        <authorList>
            <person name="Varghese N."/>
            <person name="Submissions S."/>
        </authorList>
    </citation>
    <scope>NUCLEOTIDE SEQUENCE [LARGE SCALE GENOMIC DNA]</scope>
    <source>
        <strain evidence="2 3">SM16</strain>
    </source>
</reference>
<organism evidence="2 3">
    <name type="scientific">Novosphingobium panipatense</name>
    <dbReference type="NCBI Taxonomy" id="428991"/>
    <lineage>
        <taxon>Bacteria</taxon>
        <taxon>Pseudomonadati</taxon>
        <taxon>Pseudomonadota</taxon>
        <taxon>Alphaproteobacteria</taxon>
        <taxon>Sphingomonadales</taxon>
        <taxon>Sphingomonadaceae</taxon>
        <taxon>Novosphingobium</taxon>
    </lineage>
</organism>
<comment type="caution">
    <text evidence="2">The sequence shown here is derived from an EMBL/GenBank/DDBJ whole genome shotgun (WGS) entry which is preliminary data.</text>
</comment>
<evidence type="ECO:0000313" key="3">
    <source>
        <dbReference type="Proteomes" id="UP001157910"/>
    </source>
</evidence>
<sequence length="202" mass="22177">MAWDPTARERQILGAAERLSPVGADALDERHFQAMEQLRLLYGHPETVPLASFFANLAHSPEFFAAYIQLGVTISMHSALPRRLRELAILRTAWLTGAPYAWGEHVHATQGGLLSEQDIAAIIEGSLSMAWGDLERAVLQAVEELHADALIGDATWSVLAGHLEERQLVELLILIGHYVTTAYLQNSLRTALTAHGRGLSAR</sequence>
<dbReference type="Gene3D" id="1.20.1290.10">
    <property type="entry name" value="AhpD-like"/>
    <property type="match status" value="1"/>
</dbReference>
<dbReference type="InterPro" id="IPR029032">
    <property type="entry name" value="AhpD-like"/>
</dbReference>
<dbReference type="SUPFAM" id="SSF69118">
    <property type="entry name" value="AhpD-like"/>
    <property type="match status" value="1"/>
</dbReference>
<evidence type="ECO:0000259" key="1">
    <source>
        <dbReference type="Pfam" id="PF02627"/>
    </source>
</evidence>
<accession>A0ABY1Q257</accession>
<gene>
    <name evidence="2" type="ORF">SAMN06296065_101266</name>
</gene>
<protein>
    <submittedName>
        <fullName evidence="2">Alkylhydroperoxidase family enzyme, contains CxxC motif</fullName>
    </submittedName>
</protein>
<dbReference type="InterPro" id="IPR003779">
    <property type="entry name" value="CMD-like"/>
</dbReference>
<dbReference type="PANTHER" id="PTHR34846">
    <property type="entry name" value="4-CARBOXYMUCONOLACTONE DECARBOXYLASE FAMILY PROTEIN (AFU_ORTHOLOGUE AFUA_6G11590)"/>
    <property type="match status" value="1"/>
</dbReference>
<dbReference type="EMBL" id="FXUI01000001">
    <property type="protein sequence ID" value="SMP52308.1"/>
    <property type="molecule type" value="Genomic_DNA"/>
</dbReference>
<keyword evidence="3" id="KW-1185">Reference proteome</keyword>
<dbReference type="Pfam" id="PF02627">
    <property type="entry name" value="CMD"/>
    <property type="match status" value="1"/>
</dbReference>
<dbReference type="RefSeq" id="WP_283404888.1">
    <property type="nucleotide sequence ID" value="NZ_FXUI01000001.1"/>
</dbReference>
<proteinExistence type="predicted"/>
<feature type="domain" description="Carboxymuconolactone decarboxylase-like" evidence="1">
    <location>
        <begin position="61"/>
        <end position="144"/>
    </location>
</feature>
<dbReference type="PANTHER" id="PTHR34846:SF5">
    <property type="entry name" value="CARBOXYMUCONOLACTONE DECARBOXYLASE-LIKE DOMAIN-CONTAINING PROTEIN"/>
    <property type="match status" value="1"/>
</dbReference>
<evidence type="ECO:0000313" key="2">
    <source>
        <dbReference type="EMBL" id="SMP52308.1"/>
    </source>
</evidence>
<dbReference type="Proteomes" id="UP001157910">
    <property type="component" value="Unassembled WGS sequence"/>
</dbReference>